<dbReference type="GO" id="GO:0030018">
    <property type="term" value="C:Z disc"/>
    <property type="evidence" value="ECO:0007669"/>
    <property type="project" value="UniProtKB-SubCell"/>
</dbReference>
<dbReference type="OMA" id="LDQKHED"/>
<evidence type="ECO:0000256" key="5">
    <source>
        <dbReference type="ARBA" id="ARBA00022473"/>
    </source>
</evidence>
<dbReference type="GO" id="GO:0030154">
    <property type="term" value="P:cell differentiation"/>
    <property type="evidence" value="ECO:0007669"/>
    <property type="project" value="UniProtKB-KW"/>
</dbReference>
<keyword evidence="5" id="KW-0217">Developmental protein</keyword>
<name>A0A7M7JX91_VARDE</name>
<dbReference type="SUPFAM" id="SSF48371">
    <property type="entry name" value="ARM repeat"/>
    <property type="match status" value="1"/>
</dbReference>
<dbReference type="GO" id="GO:0048471">
    <property type="term" value="C:perinuclear region of cytoplasm"/>
    <property type="evidence" value="ECO:0007669"/>
    <property type="project" value="UniProtKB-SubCell"/>
</dbReference>
<dbReference type="RefSeq" id="XP_022657087.1">
    <property type="nucleotide sequence ID" value="XM_022801352.1"/>
</dbReference>
<keyword evidence="7" id="KW-0517">Myogenesis</keyword>
<dbReference type="FunCoup" id="A0A7M7JX91">
    <property type="interactions" value="723"/>
</dbReference>
<dbReference type="InterPro" id="IPR011989">
    <property type="entry name" value="ARM-like"/>
</dbReference>
<feature type="repeat" description="TPR" evidence="11">
    <location>
        <begin position="54"/>
        <end position="87"/>
    </location>
</feature>
<evidence type="ECO:0000256" key="11">
    <source>
        <dbReference type="PROSITE-ProRule" id="PRU00339"/>
    </source>
</evidence>
<dbReference type="Gene3D" id="1.25.10.10">
    <property type="entry name" value="Leucine-rich Repeat Variant"/>
    <property type="match status" value="2"/>
</dbReference>
<feature type="repeat" description="TPR" evidence="11">
    <location>
        <begin position="88"/>
        <end position="121"/>
    </location>
</feature>
<dbReference type="AlphaFoldDB" id="A0A7M7JX91"/>
<dbReference type="Pfam" id="PF11701">
    <property type="entry name" value="UNC45-central"/>
    <property type="match status" value="1"/>
</dbReference>
<organism evidence="13 14">
    <name type="scientific">Varroa destructor</name>
    <name type="common">Honeybee mite</name>
    <dbReference type="NCBI Taxonomy" id="109461"/>
    <lineage>
        <taxon>Eukaryota</taxon>
        <taxon>Metazoa</taxon>
        <taxon>Ecdysozoa</taxon>
        <taxon>Arthropoda</taxon>
        <taxon>Chelicerata</taxon>
        <taxon>Arachnida</taxon>
        <taxon>Acari</taxon>
        <taxon>Parasitiformes</taxon>
        <taxon>Mesostigmata</taxon>
        <taxon>Gamasina</taxon>
        <taxon>Dermanyssoidea</taxon>
        <taxon>Varroidae</taxon>
        <taxon>Varroa</taxon>
    </lineage>
</organism>
<accession>A0A7M7JX91</accession>
<evidence type="ECO:0000256" key="9">
    <source>
        <dbReference type="ARBA" id="ARBA00022803"/>
    </source>
</evidence>
<sequence>MYKKCYNAEIVAMSVDQLKDEGNQFFRQADYGGALEKYMEALKITNEGDSEKKAILHNNKAMVYLKLNRFEDAIEEASTVLLFDPSNVKALFRRAQALEGLEKYDLAFKDARQALHIEPKNACVLPMLERLNARLQDIAKEHSSTKSRAETMLNIIKEIESPFEKKMTAVNNLIVVARERVGADIIMSLKGPHTLYQAMKLLQNEDFNHGSVRIFGEICRRGVNQSLNIIKTLGLPYLLDLFTSKNPAFIVSVQFMVQQIINSLSGMTLEDGKAEKAMIKKYSKEIDSVMLTLTTTVNSRVISGLGRDAILELITKNADYQALDWALKLVENDGLFRLLDVASELPEIRYESSMEITDETKPKVSVCLDRIWYCMDHDAAKDKFRKCAKDFIDDKLRTGEELEPKIRATATITALLLGPLECGNSILAQAGVVEMMIAMAGSDDEIQQRVAAEALIAAASKKDKCTSILSMGTTILKNLYKSPNENIRVRALVGLCKLGSFGGTDSSMRPFSDGASLKFADCCRKFLVNPSKDRDIRKWAAEGLSYLTLDADVKEDLIDDKNAIKALIDLAKEMKSTVLYAVVTTLCNVTNSYDKQEILPELLELAKFAKQHIPEEHPMDSQEYVEKRVRILAETGVTTALVALSTTESKNSREIIARIFNAICEQQDLRGIVVQQGGARCLIQLAQENTQNGKMIAAQALARVGITINPEIAFPGQRAYDAVKPLIDLLAVNNTGLQNFEALMALTNLAAVSDSVRKRIVKDGIAPIEHYVYEDHEHLRRAATQCLLNLMMLDDVQKRFEIGDRVKLFTLLLGEDDLGTRMAAAGAMAILTSASEVACSKMIKVKDWEDLIGAACLCENIEMQYRGFCILYNLVASRREVLERMVSGESKLMQMCQAILQVGQLEDRTRALAQEVLKRVDEWTNNAADKTDAPDSTAQEQVD</sequence>
<dbReference type="InterPro" id="IPR000225">
    <property type="entry name" value="Armadillo"/>
</dbReference>
<evidence type="ECO:0000313" key="14">
    <source>
        <dbReference type="Proteomes" id="UP000594260"/>
    </source>
</evidence>
<evidence type="ECO:0000256" key="3">
    <source>
        <dbReference type="ARBA" id="ARBA00004556"/>
    </source>
</evidence>
<keyword evidence="10" id="KW-0143">Chaperone</keyword>
<keyword evidence="6" id="KW-0963">Cytoplasm</keyword>
<evidence type="ECO:0000256" key="4">
    <source>
        <dbReference type="ARBA" id="ARBA00020768"/>
    </source>
</evidence>
<reference evidence="13" key="1">
    <citation type="submission" date="2021-01" db="UniProtKB">
        <authorList>
            <consortium name="EnsemblMetazoa"/>
        </authorList>
    </citation>
    <scope>IDENTIFICATION</scope>
</reference>
<dbReference type="InParanoid" id="A0A7M7JX91"/>
<evidence type="ECO:0000256" key="8">
    <source>
        <dbReference type="ARBA" id="ARBA00022782"/>
    </source>
</evidence>
<keyword evidence="9 11" id="KW-0802">TPR repeat</keyword>
<dbReference type="GO" id="GO:0031672">
    <property type="term" value="C:A band"/>
    <property type="evidence" value="ECO:0007669"/>
    <property type="project" value="UniProtKB-SubCell"/>
</dbReference>
<dbReference type="SUPFAM" id="SSF48452">
    <property type="entry name" value="TPR-like"/>
    <property type="match status" value="1"/>
</dbReference>
<dbReference type="GO" id="GO:0051879">
    <property type="term" value="F:Hsp90 protein binding"/>
    <property type="evidence" value="ECO:0007669"/>
    <property type="project" value="TreeGrafter"/>
</dbReference>
<evidence type="ECO:0000259" key="12">
    <source>
        <dbReference type="Pfam" id="PF11701"/>
    </source>
</evidence>
<keyword evidence="8" id="KW-0221">Differentiation</keyword>
<dbReference type="InterPro" id="IPR019734">
    <property type="entry name" value="TPR_rpt"/>
</dbReference>
<keyword evidence="14" id="KW-1185">Reference proteome</keyword>
<dbReference type="KEGG" id="vde:111248655"/>
<comment type="subcellular location">
    <subcellularLocation>
        <location evidence="1">Cytoplasm</location>
        <location evidence="1">Myofibril</location>
        <location evidence="1">Sarcomere</location>
        <location evidence="1">A band</location>
    </subcellularLocation>
    <subcellularLocation>
        <location evidence="2">Cytoplasm</location>
        <location evidence="2">Myofibril</location>
        <location evidence="2">Sarcomere</location>
        <location evidence="2">Z line</location>
    </subcellularLocation>
    <subcellularLocation>
        <location evidence="3">Cytoplasm</location>
        <location evidence="3">Perinuclear region</location>
    </subcellularLocation>
</comment>
<evidence type="ECO:0000256" key="7">
    <source>
        <dbReference type="ARBA" id="ARBA00022541"/>
    </source>
</evidence>
<proteinExistence type="predicted"/>
<dbReference type="Proteomes" id="UP000594260">
    <property type="component" value="Unplaced"/>
</dbReference>
<dbReference type="InterPro" id="IPR011990">
    <property type="entry name" value="TPR-like_helical_dom_sf"/>
</dbReference>
<dbReference type="GeneID" id="111248655"/>
<dbReference type="InterPro" id="IPR024660">
    <property type="entry name" value="UCS_central_dom"/>
</dbReference>
<dbReference type="EnsemblMetazoa" id="XM_022801352">
    <property type="protein sequence ID" value="XP_022657087"/>
    <property type="gene ID" value="LOC111248655"/>
</dbReference>
<dbReference type="SMART" id="SM00185">
    <property type="entry name" value="ARM"/>
    <property type="match status" value="4"/>
</dbReference>
<protein>
    <recommendedName>
        <fullName evidence="4">Protein unc-45 homolog B</fullName>
    </recommendedName>
</protein>
<dbReference type="CTD" id="44910"/>
<dbReference type="SMART" id="SM00028">
    <property type="entry name" value="TPR"/>
    <property type="match status" value="3"/>
</dbReference>
<dbReference type="Gene3D" id="1.25.40.10">
    <property type="entry name" value="Tetratricopeptide repeat domain"/>
    <property type="match status" value="1"/>
</dbReference>
<feature type="domain" description="UNC-45/Cro1/She4 central" evidence="12">
    <location>
        <begin position="312"/>
        <end position="498"/>
    </location>
</feature>
<evidence type="ECO:0000256" key="2">
    <source>
        <dbReference type="ARBA" id="ARBA00004216"/>
    </source>
</evidence>
<evidence type="ECO:0000256" key="10">
    <source>
        <dbReference type="ARBA" id="ARBA00023186"/>
    </source>
</evidence>
<dbReference type="OrthoDB" id="199930at2759"/>
<evidence type="ECO:0000256" key="1">
    <source>
        <dbReference type="ARBA" id="ARBA00004161"/>
    </source>
</evidence>
<evidence type="ECO:0000256" key="6">
    <source>
        <dbReference type="ARBA" id="ARBA00022490"/>
    </source>
</evidence>
<dbReference type="GO" id="GO:0007517">
    <property type="term" value="P:muscle organ development"/>
    <property type="evidence" value="ECO:0007669"/>
    <property type="project" value="UniProtKB-KW"/>
</dbReference>
<evidence type="ECO:0000313" key="13">
    <source>
        <dbReference type="EnsemblMetazoa" id="XP_022657087"/>
    </source>
</evidence>
<dbReference type="PANTHER" id="PTHR45994:SF1">
    <property type="entry name" value="FI21225P1"/>
    <property type="match status" value="1"/>
</dbReference>
<dbReference type="PROSITE" id="PS50005">
    <property type="entry name" value="TPR"/>
    <property type="match status" value="2"/>
</dbReference>
<dbReference type="PANTHER" id="PTHR45994">
    <property type="entry name" value="FI21225P1"/>
    <property type="match status" value="1"/>
</dbReference>
<dbReference type="InterPro" id="IPR016024">
    <property type="entry name" value="ARM-type_fold"/>
</dbReference>